<sequence length="239" mass="27873">MSSNILSDLKLPEPDVRLVVYNQTIVKVKLRCRNAQITGETNHESMKFWKKNKTQNDIKRAMKYILSGSNKIEPIRTDELVIYPYKREWPNASKFEFTREGDTLNCSQDLYMFYIERIEDKQTPTTPVTMRAQTREEQIVLVVDEKTPVNSPAQRSIVSTRNSGKRSLRGRALTDSLKKKRRRINSIHEESSQSSTDEKIDSSDEERDSSKVHAKNPGIIMNFLSYLFTPVKSIRRIWR</sequence>
<dbReference type="GO" id="GO:0070197">
    <property type="term" value="P:meiotic attachment of telomere to nuclear envelope"/>
    <property type="evidence" value="ECO:0007669"/>
    <property type="project" value="TreeGrafter"/>
</dbReference>
<dbReference type="GO" id="GO:0007129">
    <property type="term" value="P:homologous chromosome pairing at meiosis"/>
    <property type="evidence" value="ECO:0007669"/>
    <property type="project" value="TreeGrafter"/>
</dbReference>
<feature type="compositionally biased region" description="Basic and acidic residues" evidence="1">
    <location>
        <begin position="186"/>
        <end position="202"/>
    </location>
</feature>
<dbReference type="PANTHER" id="PTHR35824:SF1">
    <property type="entry name" value="MEMBRANE-ANCHORED JUNCTION PROTEIN"/>
    <property type="match status" value="1"/>
</dbReference>
<dbReference type="InterPro" id="IPR027816">
    <property type="entry name" value="MAJIN"/>
</dbReference>
<organism evidence="2 3">
    <name type="scientific">Clytia hemisphaerica</name>
    <dbReference type="NCBI Taxonomy" id="252671"/>
    <lineage>
        <taxon>Eukaryota</taxon>
        <taxon>Metazoa</taxon>
        <taxon>Cnidaria</taxon>
        <taxon>Hydrozoa</taxon>
        <taxon>Hydroidolina</taxon>
        <taxon>Leptothecata</taxon>
        <taxon>Obeliida</taxon>
        <taxon>Clytiidae</taxon>
        <taxon>Clytia</taxon>
    </lineage>
</organism>
<dbReference type="GO" id="GO:0003677">
    <property type="term" value="F:DNA binding"/>
    <property type="evidence" value="ECO:0007669"/>
    <property type="project" value="InterPro"/>
</dbReference>
<evidence type="ECO:0000256" key="1">
    <source>
        <dbReference type="SAM" id="MobiDB-lite"/>
    </source>
</evidence>
<dbReference type="RefSeq" id="XP_066910236.1">
    <property type="nucleotide sequence ID" value="XM_067054135.1"/>
</dbReference>
<dbReference type="GO" id="GO:0005637">
    <property type="term" value="C:nuclear inner membrane"/>
    <property type="evidence" value="ECO:0007669"/>
    <property type="project" value="TreeGrafter"/>
</dbReference>
<feature type="region of interest" description="Disordered" evidence="1">
    <location>
        <begin position="151"/>
        <end position="213"/>
    </location>
</feature>
<evidence type="ECO:0000313" key="3">
    <source>
        <dbReference type="Proteomes" id="UP000594262"/>
    </source>
</evidence>
<feature type="compositionally biased region" description="Polar residues" evidence="1">
    <location>
        <begin position="151"/>
        <end position="162"/>
    </location>
</feature>
<protein>
    <submittedName>
        <fullName evidence="2">Uncharacterized protein</fullName>
    </submittedName>
</protein>
<dbReference type="OrthoDB" id="6162963at2759"/>
<reference evidence="2" key="1">
    <citation type="submission" date="2021-01" db="UniProtKB">
        <authorList>
            <consortium name="EnsemblMetazoa"/>
        </authorList>
    </citation>
    <scope>IDENTIFICATION</scope>
</reference>
<accession>A0A7M5V5D8</accession>
<dbReference type="GeneID" id="136797552"/>
<dbReference type="Proteomes" id="UP000594262">
    <property type="component" value="Unplaced"/>
</dbReference>
<dbReference type="PANTHER" id="PTHR35824">
    <property type="entry name" value="MEMBRANE-ANCHORED JUNCTION PROTEIN MAJIN"/>
    <property type="match status" value="1"/>
</dbReference>
<evidence type="ECO:0000313" key="2">
    <source>
        <dbReference type="EnsemblMetazoa" id="CLYHEMP003736.2"/>
    </source>
</evidence>
<dbReference type="EnsemblMetazoa" id="CLYHEMT003736.2">
    <property type="protein sequence ID" value="CLYHEMP003736.2"/>
    <property type="gene ID" value="CLYHEMG003736"/>
</dbReference>
<keyword evidence="3" id="KW-1185">Reference proteome</keyword>
<proteinExistence type="predicted"/>
<name>A0A7M5V5D8_9CNID</name>
<dbReference type="AlphaFoldDB" id="A0A7M5V5D8"/>